<dbReference type="EMBL" id="GBRH01158596">
    <property type="protein sequence ID" value="JAE39300.1"/>
    <property type="molecule type" value="Transcribed_RNA"/>
</dbReference>
<name>A0A0A9HQ87_ARUDO</name>
<reference evidence="1" key="2">
    <citation type="journal article" date="2015" name="Data Brief">
        <title>Shoot transcriptome of the giant reed, Arundo donax.</title>
        <authorList>
            <person name="Barrero R.A."/>
            <person name="Guerrero F.D."/>
            <person name="Moolhuijzen P."/>
            <person name="Goolsby J.A."/>
            <person name="Tidwell J."/>
            <person name="Bellgard S.E."/>
            <person name="Bellgard M.I."/>
        </authorList>
    </citation>
    <scope>NUCLEOTIDE SEQUENCE</scope>
    <source>
        <tissue evidence="1">Shoot tissue taken approximately 20 cm above the soil surface</tissue>
    </source>
</reference>
<protein>
    <submittedName>
        <fullName evidence="1">Uncharacterized protein</fullName>
    </submittedName>
</protein>
<reference evidence="1" key="1">
    <citation type="submission" date="2014-09" db="EMBL/GenBank/DDBJ databases">
        <authorList>
            <person name="Magalhaes I.L.F."/>
            <person name="Oliveira U."/>
            <person name="Santos F.R."/>
            <person name="Vidigal T.H.D.A."/>
            <person name="Brescovit A.D."/>
            <person name="Santos A.J."/>
        </authorList>
    </citation>
    <scope>NUCLEOTIDE SEQUENCE</scope>
    <source>
        <tissue evidence="1">Shoot tissue taken approximately 20 cm above the soil surface</tissue>
    </source>
</reference>
<evidence type="ECO:0000313" key="1">
    <source>
        <dbReference type="EMBL" id="JAE39300.1"/>
    </source>
</evidence>
<proteinExistence type="predicted"/>
<sequence length="100" mass="11507">MCLVPHKDFQHLSTHVHVNVTAVDSPLGISCCIYICNYIRCINCTTCHLVLAHTKKYIRNWKLQDNIIRESPVLFSVIRKNLLHISSLTSVNKREIFSLS</sequence>
<dbReference type="AlphaFoldDB" id="A0A0A9HQ87"/>
<organism evidence="1">
    <name type="scientific">Arundo donax</name>
    <name type="common">Giant reed</name>
    <name type="synonym">Donax arundinaceus</name>
    <dbReference type="NCBI Taxonomy" id="35708"/>
    <lineage>
        <taxon>Eukaryota</taxon>
        <taxon>Viridiplantae</taxon>
        <taxon>Streptophyta</taxon>
        <taxon>Embryophyta</taxon>
        <taxon>Tracheophyta</taxon>
        <taxon>Spermatophyta</taxon>
        <taxon>Magnoliopsida</taxon>
        <taxon>Liliopsida</taxon>
        <taxon>Poales</taxon>
        <taxon>Poaceae</taxon>
        <taxon>PACMAD clade</taxon>
        <taxon>Arundinoideae</taxon>
        <taxon>Arundineae</taxon>
        <taxon>Arundo</taxon>
    </lineage>
</organism>
<accession>A0A0A9HQ87</accession>